<reference evidence="2" key="1">
    <citation type="submission" date="2016-11" db="UniProtKB">
        <authorList>
            <consortium name="WormBaseParasite"/>
        </authorList>
    </citation>
    <scope>IDENTIFICATION</scope>
</reference>
<accession>A0A1I8BG19</accession>
<dbReference type="WBParaSite" id="MhA1_Contig2246.frz3.gene9">
    <property type="protein sequence ID" value="MhA1_Contig2246.frz3.gene9"/>
    <property type="gene ID" value="MhA1_Contig2246.frz3.gene9"/>
</dbReference>
<protein>
    <submittedName>
        <fullName evidence="2">Mab-21 domain-containing protein</fullName>
    </submittedName>
</protein>
<dbReference type="Proteomes" id="UP000095281">
    <property type="component" value="Unplaced"/>
</dbReference>
<keyword evidence="1" id="KW-1185">Reference proteome</keyword>
<organism evidence="1 2">
    <name type="scientific">Meloidogyne hapla</name>
    <name type="common">Root-knot nematode worm</name>
    <dbReference type="NCBI Taxonomy" id="6305"/>
    <lineage>
        <taxon>Eukaryota</taxon>
        <taxon>Metazoa</taxon>
        <taxon>Ecdysozoa</taxon>
        <taxon>Nematoda</taxon>
        <taxon>Chromadorea</taxon>
        <taxon>Rhabditida</taxon>
        <taxon>Tylenchina</taxon>
        <taxon>Tylenchomorpha</taxon>
        <taxon>Tylenchoidea</taxon>
        <taxon>Meloidogynidae</taxon>
        <taxon>Meloidogyninae</taxon>
        <taxon>Meloidogyne</taxon>
    </lineage>
</organism>
<name>A0A1I8BG19_MELHA</name>
<proteinExistence type="predicted"/>
<sequence length="132" mass="15291">MSVEKRRELVMDLLPQDIKNEICLETVPTEVDTTPKKVVLKKCVVSRSNKHNPTPQDLLDDAVYFLKQGKGYLASESAWGSACLQLKYFLMQCKVDADCHDLKKEIIGFLLPYFTDEVLQRWFFSSWNDINE</sequence>
<evidence type="ECO:0000313" key="2">
    <source>
        <dbReference type="WBParaSite" id="MhA1_Contig2246.frz3.gene9"/>
    </source>
</evidence>
<dbReference type="AlphaFoldDB" id="A0A1I8BG19"/>
<evidence type="ECO:0000313" key="1">
    <source>
        <dbReference type="Proteomes" id="UP000095281"/>
    </source>
</evidence>